<name>A0ABD0JHB9_9CAEN</name>
<organism evidence="1 2">
    <name type="scientific">Batillaria attramentaria</name>
    <dbReference type="NCBI Taxonomy" id="370345"/>
    <lineage>
        <taxon>Eukaryota</taxon>
        <taxon>Metazoa</taxon>
        <taxon>Spiralia</taxon>
        <taxon>Lophotrochozoa</taxon>
        <taxon>Mollusca</taxon>
        <taxon>Gastropoda</taxon>
        <taxon>Caenogastropoda</taxon>
        <taxon>Sorbeoconcha</taxon>
        <taxon>Cerithioidea</taxon>
        <taxon>Batillariidae</taxon>
        <taxon>Batillaria</taxon>
    </lineage>
</organism>
<evidence type="ECO:0000313" key="2">
    <source>
        <dbReference type="Proteomes" id="UP001519460"/>
    </source>
</evidence>
<dbReference type="Proteomes" id="UP001519460">
    <property type="component" value="Unassembled WGS sequence"/>
</dbReference>
<comment type="caution">
    <text evidence="1">The sequence shown here is derived from an EMBL/GenBank/DDBJ whole genome shotgun (WGS) entry which is preliminary data.</text>
</comment>
<sequence>MEQDTDRQLTLPCLMAGGLLRRYESGSETAYMNPEYSHVVSSLQTQQAELSMVQQAMASNRRLLCVEYWRTEDLAGAVLIGVSRESSLMILTAASAFKHHKVACEQNTKQKYLSLFLFLLKTHTGRWHSNTDRNVVEQTAVDLEGT</sequence>
<keyword evidence="2" id="KW-1185">Reference proteome</keyword>
<accession>A0ABD0JHB9</accession>
<gene>
    <name evidence="1" type="ORF">BaRGS_00034960</name>
</gene>
<proteinExistence type="predicted"/>
<protein>
    <submittedName>
        <fullName evidence="1">Uncharacterized protein</fullName>
    </submittedName>
</protein>
<reference evidence="1 2" key="1">
    <citation type="journal article" date="2023" name="Sci. Data">
        <title>Genome assembly of the Korean intertidal mud-creeper Batillaria attramentaria.</title>
        <authorList>
            <person name="Patra A.K."/>
            <person name="Ho P.T."/>
            <person name="Jun S."/>
            <person name="Lee S.J."/>
            <person name="Kim Y."/>
            <person name="Won Y.J."/>
        </authorList>
    </citation>
    <scope>NUCLEOTIDE SEQUENCE [LARGE SCALE GENOMIC DNA]</scope>
    <source>
        <strain evidence="1">Wonlab-2016</strain>
    </source>
</reference>
<dbReference type="EMBL" id="JACVVK020000457">
    <property type="protein sequence ID" value="KAK7473792.1"/>
    <property type="molecule type" value="Genomic_DNA"/>
</dbReference>
<evidence type="ECO:0000313" key="1">
    <source>
        <dbReference type="EMBL" id="KAK7473792.1"/>
    </source>
</evidence>
<dbReference type="AlphaFoldDB" id="A0ABD0JHB9"/>